<reference evidence="4" key="1">
    <citation type="journal article" date="2014" name="Int. J. Syst. Evol. Microbiol.">
        <title>Complete genome sequence of Corynebacterium casei LMG S-19264T (=DSM 44701T), isolated from a smear-ripened cheese.</title>
        <authorList>
            <consortium name="US DOE Joint Genome Institute (JGI-PGF)"/>
            <person name="Walter F."/>
            <person name="Albersmeier A."/>
            <person name="Kalinowski J."/>
            <person name="Ruckert C."/>
        </authorList>
    </citation>
    <scope>NUCLEOTIDE SEQUENCE</scope>
    <source>
        <strain evidence="4">JCM 4386</strain>
    </source>
</reference>
<keyword evidence="5" id="KW-1185">Reference proteome</keyword>
<dbReference type="PANTHER" id="PTHR43877">
    <property type="entry name" value="AMINOALKYLPHOSPHONATE N-ACETYLTRANSFERASE-RELATED-RELATED"/>
    <property type="match status" value="1"/>
</dbReference>
<feature type="domain" description="N-acetyltransferase" evidence="3">
    <location>
        <begin position="23"/>
        <end position="168"/>
    </location>
</feature>
<evidence type="ECO:0000256" key="1">
    <source>
        <dbReference type="ARBA" id="ARBA00022679"/>
    </source>
</evidence>
<evidence type="ECO:0000313" key="5">
    <source>
        <dbReference type="Proteomes" id="UP000606194"/>
    </source>
</evidence>
<protein>
    <submittedName>
        <fullName evidence="4">N-acetyltransferase</fullName>
    </submittedName>
</protein>
<dbReference type="Pfam" id="PF00583">
    <property type="entry name" value="Acetyltransf_1"/>
    <property type="match status" value="1"/>
</dbReference>
<dbReference type="EMBL" id="BMTL01000007">
    <property type="protein sequence ID" value="GGR81030.1"/>
    <property type="molecule type" value="Genomic_DNA"/>
</dbReference>
<proteinExistence type="predicted"/>
<dbReference type="GO" id="GO:0016747">
    <property type="term" value="F:acyltransferase activity, transferring groups other than amino-acyl groups"/>
    <property type="evidence" value="ECO:0007669"/>
    <property type="project" value="InterPro"/>
</dbReference>
<dbReference type="PANTHER" id="PTHR43877:SF2">
    <property type="entry name" value="AMINOALKYLPHOSPHONATE N-ACETYLTRANSFERASE-RELATED"/>
    <property type="match status" value="1"/>
</dbReference>
<keyword evidence="2" id="KW-0012">Acyltransferase</keyword>
<name>A0A918L263_9ACTN</name>
<sequence>MTFVPTASDAPAAIRLTPSVTAAHYDHPDARRLTQALRAEQHTLYGFADDPDATPEADFDPPAGLFLIAHVGDEAVGCGGVRLLDEHTAEIKRMYVSGEARGHGIGRYLLQRLEGHASSRGATRIMLETGRRNTAALALYHRAGYLPCPSYVAGRDARVNRAMTKLLGSSSR</sequence>
<dbReference type="InterPro" id="IPR000182">
    <property type="entry name" value="GNAT_dom"/>
</dbReference>
<evidence type="ECO:0000259" key="3">
    <source>
        <dbReference type="PROSITE" id="PS51186"/>
    </source>
</evidence>
<dbReference type="InterPro" id="IPR016181">
    <property type="entry name" value="Acyl_CoA_acyltransferase"/>
</dbReference>
<organism evidence="4 5">
    <name type="scientific">Streptomyces humidus</name>
    <dbReference type="NCBI Taxonomy" id="52259"/>
    <lineage>
        <taxon>Bacteria</taxon>
        <taxon>Bacillati</taxon>
        <taxon>Actinomycetota</taxon>
        <taxon>Actinomycetes</taxon>
        <taxon>Kitasatosporales</taxon>
        <taxon>Streptomycetaceae</taxon>
        <taxon>Streptomyces</taxon>
    </lineage>
</organism>
<dbReference type="Proteomes" id="UP000606194">
    <property type="component" value="Unassembled WGS sequence"/>
</dbReference>
<gene>
    <name evidence="4" type="ORF">GCM10010269_20230</name>
</gene>
<dbReference type="PROSITE" id="PS51186">
    <property type="entry name" value="GNAT"/>
    <property type="match status" value="1"/>
</dbReference>
<dbReference type="RefSeq" id="WP_190148927.1">
    <property type="nucleotide sequence ID" value="NZ_BMTL01000007.1"/>
</dbReference>
<accession>A0A918L263</accession>
<dbReference type="AlphaFoldDB" id="A0A918L263"/>
<evidence type="ECO:0000313" key="4">
    <source>
        <dbReference type="EMBL" id="GGR81030.1"/>
    </source>
</evidence>
<keyword evidence="1" id="KW-0808">Transferase</keyword>
<dbReference type="CDD" id="cd04301">
    <property type="entry name" value="NAT_SF"/>
    <property type="match status" value="1"/>
</dbReference>
<dbReference type="InterPro" id="IPR050832">
    <property type="entry name" value="Bact_Acetyltransf"/>
</dbReference>
<reference evidence="4" key="2">
    <citation type="submission" date="2020-09" db="EMBL/GenBank/DDBJ databases">
        <authorList>
            <person name="Sun Q."/>
            <person name="Ohkuma M."/>
        </authorList>
    </citation>
    <scope>NUCLEOTIDE SEQUENCE</scope>
    <source>
        <strain evidence="4">JCM 4386</strain>
    </source>
</reference>
<dbReference type="SUPFAM" id="SSF55729">
    <property type="entry name" value="Acyl-CoA N-acyltransferases (Nat)"/>
    <property type="match status" value="1"/>
</dbReference>
<dbReference type="Gene3D" id="3.40.630.30">
    <property type="match status" value="1"/>
</dbReference>
<evidence type="ECO:0000256" key="2">
    <source>
        <dbReference type="ARBA" id="ARBA00023315"/>
    </source>
</evidence>
<comment type="caution">
    <text evidence="4">The sequence shown here is derived from an EMBL/GenBank/DDBJ whole genome shotgun (WGS) entry which is preliminary data.</text>
</comment>